<dbReference type="AlphaFoldDB" id="A0A8S1HP39"/>
<evidence type="ECO:0000313" key="3">
    <source>
        <dbReference type="EMBL" id="CAD6197744.1"/>
    </source>
</evidence>
<dbReference type="GO" id="GO:0006357">
    <property type="term" value="P:regulation of transcription by RNA polymerase II"/>
    <property type="evidence" value="ECO:0007669"/>
    <property type="project" value="InterPro"/>
</dbReference>
<dbReference type="EMBL" id="CAJGYM010000103">
    <property type="protein sequence ID" value="CAD6197744.1"/>
    <property type="molecule type" value="Genomic_DNA"/>
</dbReference>
<accession>A0A8S1HP39</accession>
<dbReference type="GO" id="GO:0005634">
    <property type="term" value="C:nucleus"/>
    <property type="evidence" value="ECO:0007669"/>
    <property type="project" value="InterPro"/>
</dbReference>
<dbReference type="GO" id="GO:0000977">
    <property type="term" value="F:RNA polymerase II transcription regulatory region sequence-specific DNA binding"/>
    <property type="evidence" value="ECO:0007669"/>
    <property type="project" value="TreeGrafter"/>
</dbReference>
<protein>
    <recommendedName>
        <fullName evidence="5">Retinoblastoma-associated protein N-terminal domain-containing protein</fullName>
    </recommendedName>
</protein>
<evidence type="ECO:0000313" key="4">
    <source>
        <dbReference type="Proteomes" id="UP000835052"/>
    </source>
</evidence>
<gene>
    <name evidence="3" type="ORF">CAUJ_LOCUS13653</name>
</gene>
<evidence type="ECO:0008006" key="5">
    <source>
        <dbReference type="Google" id="ProtNLM"/>
    </source>
</evidence>
<feature type="domain" description="Retinoblastoma-associated protein N-terminal" evidence="1">
    <location>
        <begin position="145"/>
        <end position="272"/>
    </location>
</feature>
<dbReference type="GO" id="GO:2000134">
    <property type="term" value="P:negative regulation of G1/S transition of mitotic cell cycle"/>
    <property type="evidence" value="ECO:0007669"/>
    <property type="project" value="TreeGrafter"/>
</dbReference>
<sequence>MPKRAAPLPEIKLELHGEEEEVYEEDFEKTGVIYQAPGSPYKNGCLEEEEDFSHSSYNDTDDGQDEEFFATNIEVPDPSIDFLEKCHGLGLDPNSQVLLTSWELYFRASQQVLLEGDPNAWKAAAIYYYLLNRGIKLIGKLPKVLCVAFPFEAGRILTIFNISAIELFDKVARFTEILSTRKTRRIAEFTRRNQESLALSSVVFKKFLPIFRRLFCLVKEDEASKSTNPVSTSQLFSLIWVSYLMMKRFLPNEELLNDFQLLLCIIDAIYCDMCQTSLDVHFNNDFAQDLLNRSETVLEALCSEFDGAILEAKLFRENFYWKRHTWSWLPDRWDVVENCAPGGLLDRLNETYNTLLLRRGQLDERLFVPDNIELVFDEAYDESAVEVLKRGPDNRVFEDAQLLMTISAQNCLERVTEGKFTKPLEYTRNCTMPIDKLCNSTLLGEQHNIEILKDFVAEFQLDTSSLKKFSQGFPESPLNLIIEFYDQFQAELLQRVEDDNKWDPNFDTDFSDGLSENLELLKSLYLRFVDLVVVTEVERGTLNIYILGVLKRKEFAKCIYVAALELVLFANSSQRQFPWSAQTCGLEPFVFHRIIDVILLNETDLPRPLVDHLNQVEERILEELGWLPTSNIWVYVLRTPLSRCPPFDESFFDIDSTPLFFTPLKKSKLDDDFVLPREKHNDLAIPKALKLFLRRILYIASVRLNDLCERIKKWMNQ</sequence>
<dbReference type="InterPro" id="IPR002720">
    <property type="entry name" value="RB_A"/>
</dbReference>
<dbReference type="PANTHER" id="PTHR13742">
    <property type="entry name" value="RETINOBLASTOMA-ASSOCIATED PROTEIN RB -RELATED"/>
    <property type="match status" value="1"/>
</dbReference>
<dbReference type="SMART" id="SM01367">
    <property type="entry name" value="DUF3452"/>
    <property type="match status" value="1"/>
</dbReference>
<dbReference type="PANTHER" id="PTHR13742:SF17">
    <property type="entry name" value="RE32990P-RELATED"/>
    <property type="match status" value="1"/>
</dbReference>
<dbReference type="InterPro" id="IPR036915">
    <property type="entry name" value="Cyclin-like_sf"/>
</dbReference>
<evidence type="ECO:0000259" key="1">
    <source>
        <dbReference type="SMART" id="SM01367"/>
    </source>
</evidence>
<dbReference type="InterPro" id="IPR028309">
    <property type="entry name" value="RB_fam"/>
</dbReference>
<dbReference type="GO" id="GO:0005667">
    <property type="term" value="C:transcription regulator complex"/>
    <property type="evidence" value="ECO:0007669"/>
    <property type="project" value="TreeGrafter"/>
</dbReference>
<dbReference type="InterPro" id="IPR024599">
    <property type="entry name" value="RB_N"/>
</dbReference>
<reference evidence="3" key="1">
    <citation type="submission" date="2020-10" db="EMBL/GenBank/DDBJ databases">
        <authorList>
            <person name="Kikuchi T."/>
        </authorList>
    </citation>
    <scope>NUCLEOTIDE SEQUENCE</scope>
    <source>
        <strain evidence="3">NKZ352</strain>
    </source>
</reference>
<dbReference type="Pfam" id="PF11934">
    <property type="entry name" value="DUF3452"/>
    <property type="match status" value="1"/>
</dbReference>
<dbReference type="OrthoDB" id="844594at2759"/>
<keyword evidence="4" id="KW-1185">Reference proteome</keyword>
<dbReference type="SMART" id="SM01368">
    <property type="entry name" value="RB_A"/>
    <property type="match status" value="1"/>
</dbReference>
<proteinExistence type="predicted"/>
<dbReference type="SUPFAM" id="SSF47954">
    <property type="entry name" value="Cyclin-like"/>
    <property type="match status" value="1"/>
</dbReference>
<dbReference type="GO" id="GO:0030154">
    <property type="term" value="P:cell differentiation"/>
    <property type="evidence" value="ECO:0007669"/>
    <property type="project" value="TreeGrafter"/>
</dbReference>
<evidence type="ECO:0000259" key="2">
    <source>
        <dbReference type="SMART" id="SM01368"/>
    </source>
</evidence>
<dbReference type="Gene3D" id="1.10.472.10">
    <property type="entry name" value="Cyclin-like"/>
    <property type="match status" value="1"/>
</dbReference>
<dbReference type="Gene3D" id="1.10.472.140">
    <property type="match status" value="1"/>
</dbReference>
<organism evidence="3 4">
    <name type="scientific">Caenorhabditis auriculariae</name>
    <dbReference type="NCBI Taxonomy" id="2777116"/>
    <lineage>
        <taxon>Eukaryota</taxon>
        <taxon>Metazoa</taxon>
        <taxon>Ecdysozoa</taxon>
        <taxon>Nematoda</taxon>
        <taxon>Chromadorea</taxon>
        <taxon>Rhabditida</taxon>
        <taxon>Rhabditina</taxon>
        <taxon>Rhabditomorpha</taxon>
        <taxon>Rhabditoidea</taxon>
        <taxon>Rhabditidae</taxon>
        <taxon>Peloderinae</taxon>
        <taxon>Caenorhabditis</taxon>
    </lineage>
</organism>
<dbReference type="Pfam" id="PF01858">
    <property type="entry name" value="RB_A"/>
    <property type="match status" value="1"/>
</dbReference>
<comment type="caution">
    <text evidence="3">The sequence shown here is derived from an EMBL/GenBank/DDBJ whole genome shotgun (WGS) entry which is preliminary data.</text>
</comment>
<name>A0A8S1HP39_9PELO</name>
<dbReference type="GO" id="GO:0000785">
    <property type="term" value="C:chromatin"/>
    <property type="evidence" value="ECO:0007669"/>
    <property type="project" value="TreeGrafter"/>
</dbReference>
<dbReference type="Proteomes" id="UP000835052">
    <property type="component" value="Unassembled WGS sequence"/>
</dbReference>
<feature type="domain" description="Retinoblastoma-associated protein A-box" evidence="2">
    <location>
        <begin position="463"/>
        <end position="637"/>
    </location>
</feature>